<organism evidence="3 4">
    <name type="scientific">Amphiplicatus metriothermophilus</name>
    <dbReference type="NCBI Taxonomy" id="1519374"/>
    <lineage>
        <taxon>Bacteria</taxon>
        <taxon>Pseudomonadati</taxon>
        <taxon>Pseudomonadota</taxon>
        <taxon>Alphaproteobacteria</taxon>
        <taxon>Parvularculales</taxon>
        <taxon>Parvularculaceae</taxon>
        <taxon>Amphiplicatus</taxon>
    </lineage>
</organism>
<dbReference type="Gene3D" id="2.40.160.210">
    <property type="entry name" value="Acyl-CoA thioesterase, double hotdog domain"/>
    <property type="match status" value="1"/>
</dbReference>
<dbReference type="Pfam" id="PF20789">
    <property type="entry name" value="4HBT_3C"/>
    <property type="match status" value="1"/>
</dbReference>
<name>A0A239PWX2_9PROT</name>
<feature type="domain" description="Acyl-CoA thioesterase-like N-terminal HotDog" evidence="1">
    <location>
        <begin position="30"/>
        <end position="112"/>
    </location>
</feature>
<keyword evidence="4" id="KW-1185">Reference proteome</keyword>
<accession>A0A239PWX2</accession>
<dbReference type="Proteomes" id="UP000198346">
    <property type="component" value="Unassembled WGS sequence"/>
</dbReference>
<dbReference type="SUPFAM" id="SSF54637">
    <property type="entry name" value="Thioesterase/thiol ester dehydrase-isomerase"/>
    <property type="match status" value="2"/>
</dbReference>
<dbReference type="InterPro" id="IPR049449">
    <property type="entry name" value="TesB_ACOT8-like_N"/>
</dbReference>
<evidence type="ECO:0000313" key="4">
    <source>
        <dbReference type="Proteomes" id="UP000198346"/>
    </source>
</evidence>
<evidence type="ECO:0000313" key="3">
    <source>
        <dbReference type="EMBL" id="SNT74523.1"/>
    </source>
</evidence>
<dbReference type="InterPro" id="IPR049450">
    <property type="entry name" value="ACOT8-like_C"/>
</dbReference>
<gene>
    <name evidence="3" type="ORF">SAMN06297382_2225</name>
</gene>
<evidence type="ECO:0000259" key="1">
    <source>
        <dbReference type="Pfam" id="PF13622"/>
    </source>
</evidence>
<protein>
    <submittedName>
        <fullName evidence="3">Acyl-CoA thioesterase</fullName>
    </submittedName>
</protein>
<dbReference type="RefSeq" id="WP_089412686.1">
    <property type="nucleotide sequence ID" value="NZ_FZQA01000005.1"/>
</dbReference>
<evidence type="ECO:0000259" key="2">
    <source>
        <dbReference type="Pfam" id="PF20789"/>
    </source>
</evidence>
<reference evidence="3 4" key="1">
    <citation type="submission" date="2017-07" db="EMBL/GenBank/DDBJ databases">
        <authorList>
            <person name="Sun Z.S."/>
            <person name="Albrecht U."/>
            <person name="Echele G."/>
            <person name="Lee C.C."/>
        </authorList>
    </citation>
    <scope>NUCLEOTIDE SEQUENCE [LARGE SCALE GENOMIC DNA]</scope>
    <source>
        <strain evidence="3 4">CGMCC 1.12710</strain>
    </source>
</reference>
<dbReference type="Pfam" id="PF13622">
    <property type="entry name" value="4HBT_3"/>
    <property type="match status" value="1"/>
</dbReference>
<proteinExistence type="predicted"/>
<dbReference type="OrthoDB" id="7059210at2"/>
<dbReference type="InterPro" id="IPR029069">
    <property type="entry name" value="HotDog_dom_sf"/>
</dbReference>
<sequence>MSGSSVDLTSFTRLMASLRADGGRFAVDVPEDWRQGRTTYGGLAAALCLEGALRAMPDLAPLRSAQIVFIGPADGMLAVEASVLRAGRSVTFVEADLSADKGLAARAIFAFGAARESMFDRAFLPAPSIKPPEDCEPYIPEGMGPPFAAHFETRLAAGGRPGTGSSGSDLFLWVRHRDRAATSLSALLALADMPPPAVMPMFPRFAPISSMTWGVNFLATDSSTEDGWFLLATKAENAADGYSSQDMFVWARDGCPLVASRQSVAIFI</sequence>
<dbReference type="EMBL" id="FZQA01000005">
    <property type="protein sequence ID" value="SNT74523.1"/>
    <property type="molecule type" value="Genomic_DNA"/>
</dbReference>
<feature type="domain" description="Acyl-CoA thioesterase-like C-terminal" evidence="2">
    <location>
        <begin position="132"/>
        <end position="265"/>
    </location>
</feature>
<dbReference type="InterPro" id="IPR042171">
    <property type="entry name" value="Acyl-CoA_hotdog"/>
</dbReference>
<dbReference type="AlphaFoldDB" id="A0A239PWX2"/>